<feature type="transmembrane region" description="Helical" evidence="12">
    <location>
        <begin position="324"/>
        <end position="343"/>
    </location>
</feature>
<evidence type="ECO:0000256" key="10">
    <source>
        <dbReference type="ARBA" id="ARBA00039918"/>
    </source>
</evidence>
<dbReference type="Proteomes" id="UP000317303">
    <property type="component" value="Unassembled WGS sequence"/>
</dbReference>
<evidence type="ECO:0000256" key="1">
    <source>
        <dbReference type="ARBA" id="ARBA00004651"/>
    </source>
</evidence>
<dbReference type="PANTHER" id="PTHR43045">
    <property type="entry name" value="SHIKIMATE TRANSPORTER"/>
    <property type="match status" value="1"/>
</dbReference>
<comment type="subcellular location">
    <subcellularLocation>
        <location evidence="1">Cell membrane</location>
        <topology evidence="1">Multi-pass membrane protein</topology>
    </subcellularLocation>
</comment>
<evidence type="ECO:0000256" key="9">
    <source>
        <dbReference type="ARBA" id="ARBA00037295"/>
    </source>
</evidence>
<evidence type="ECO:0000256" key="4">
    <source>
        <dbReference type="ARBA" id="ARBA00022475"/>
    </source>
</evidence>
<protein>
    <recommendedName>
        <fullName evidence="10">Putative proline/betaine transporter</fullName>
    </recommendedName>
</protein>
<evidence type="ECO:0000313" key="15">
    <source>
        <dbReference type="Proteomes" id="UP000317303"/>
    </source>
</evidence>
<feature type="region of interest" description="Disordered" evidence="11">
    <location>
        <begin position="1"/>
        <end position="21"/>
    </location>
</feature>
<comment type="caution">
    <text evidence="14">The sequence shown here is derived from an EMBL/GenBank/DDBJ whole genome shotgun (WGS) entry which is preliminary data.</text>
</comment>
<feature type="transmembrane region" description="Helical" evidence="12">
    <location>
        <begin position="105"/>
        <end position="123"/>
    </location>
</feature>
<dbReference type="InterPro" id="IPR036259">
    <property type="entry name" value="MFS_trans_sf"/>
</dbReference>
<dbReference type="PROSITE" id="PS00216">
    <property type="entry name" value="SUGAR_TRANSPORT_1"/>
    <property type="match status" value="1"/>
</dbReference>
<feature type="transmembrane region" description="Helical" evidence="12">
    <location>
        <begin position="208"/>
        <end position="227"/>
    </location>
</feature>
<evidence type="ECO:0000256" key="3">
    <source>
        <dbReference type="ARBA" id="ARBA00022448"/>
    </source>
</evidence>
<keyword evidence="6" id="KW-0769">Symport</keyword>
<dbReference type="AlphaFoldDB" id="A0A660CAB9"/>
<dbReference type="SUPFAM" id="SSF103473">
    <property type="entry name" value="MFS general substrate transporter"/>
    <property type="match status" value="1"/>
</dbReference>
<evidence type="ECO:0000256" key="8">
    <source>
        <dbReference type="ARBA" id="ARBA00023136"/>
    </source>
</evidence>
<organism evidence="14 15">
    <name type="scientific">Prauserella rugosa</name>
    <dbReference type="NCBI Taxonomy" id="43354"/>
    <lineage>
        <taxon>Bacteria</taxon>
        <taxon>Bacillati</taxon>
        <taxon>Actinomycetota</taxon>
        <taxon>Actinomycetes</taxon>
        <taxon>Pseudonocardiales</taxon>
        <taxon>Pseudonocardiaceae</taxon>
        <taxon>Prauserella</taxon>
    </lineage>
</organism>
<evidence type="ECO:0000256" key="11">
    <source>
        <dbReference type="SAM" id="MobiDB-lite"/>
    </source>
</evidence>
<evidence type="ECO:0000256" key="6">
    <source>
        <dbReference type="ARBA" id="ARBA00022847"/>
    </source>
</evidence>
<comment type="function">
    <text evidence="9">May be a proton symporter involved in the uptake of osmolytes such as proline and glycine betaine.</text>
</comment>
<dbReference type="GO" id="GO:0015293">
    <property type="term" value="F:symporter activity"/>
    <property type="evidence" value="ECO:0007669"/>
    <property type="project" value="UniProtKB-KW"/>
</dbReference>
<dbReference type="Gene3D" id="1.20.1250.20">
    <property type="entry name" value="MFS general substrate transporter like domains"/>
    <property type="match status" value="2"/>
</dbReference>
<evidence type="ECO:0000256" key="2">
    <source>
        <dbReference type="ARBA" id="ARBA00008240"/>
    </source>
</evidence>
<dbReference type="GO" id="GO:0005886">
    <property type="term" value="C:plasma membrane"/>
    <property type="evidence" value="ECO:0007669"/>
    <property type="project" value="UniProtKB-SubCell"/>
</dbReference>
<feature type="compositionally biased region" description="Basic and acidic residues" evidence="11">
    <location>
        <begin position="1"/>
        <end position="19"/>
    </location>
</feature>
<feature type="transmembrane region" description="Helical" evidence="12">
    <location>
        <begin position="389"/>
        <end position="410"/>
    </location>
</feature>
<dbReference type="EMBL" id="VLJV01000001">
    <property type="protein sequence ID" value="TWH18683.1"/>
    <property type="molecule type" value="Genomic_DNA"/>
</dbReference>
<dbReference type="FunFam" id="1.20.1250.20:FF:000001">
    <property type="entry name" value="Dicarboxylate MFS transporter"/>
    <property type="match status" value="1"/>
</dbReference>
<feature type="transmembrane region" description="Helical" evidence="12">
    <location>
        <begin position="416"/>
        <end position="437"/>
    </location>
</feature>
<feature type="transmembrane region" description="Helical" evidence="12">
    <location>
        <begin position="349"/>
        <end position="368"/>
    </location>
</feature>
<keyword evidence="8 12" id="KW-0472">Membrane</keyword>
<keyword evidence="4" id="KW-1003">Cell membrane</keyword>
<keyword evidence="3" id="KW-0813">Transport</keyword>
<dbReference type="PROSITE" id="PS50850">
    <property type="entry name" value="MFS"/>
    <property type="match status" value="1"/>
</dbReference>
<dbReference type="RefSeq" id="WP_084705796.1">
    <property type="nucleotide sequence ID" value="NZ_JOIJ01000006.1"/>
</dbReference>
<evidence type="ECO:0000256" key="7">
    <source>
        <dbReference type="ARBA" id="ARBA00022989"/>
    </source>
</evidence>
<feature type="transmembrane region" description="Helical" evidence="12">
    <location>
        <begin position="135"/>
        <end position="157"/>
    </location>
</feature>
<sequence>MLKGHAMSEEPLARADSDLTRPAASETPVRKVAAACLAGTTIEFYDFFIYGTAAALVFPKLFFPEASPFIGTLLAFASFGVGFVARPAGGVIFGHFGDRVGRKKMLVLSMMIMGLSTVAIGLLPTHAAAGMLAPTLLVVLRLVQGVAVGGEWGGAVLMAVEHSSPGRRGFYGSWPQAGAPLGTLLATGAFFLVSLLPDEQFMSFGWRIPFLASAVLIAVGLVVRLRVSESPAFQAVQVEKKQTRAPIVTVLRENPRQVLLVAGAFLVQSTVAYIFISYLATYGTAVVEASRSTVLGVIMASAIVSTVLHILAGALSDRYGRKPVYLAGVIGMGVLIFPAFALFETGSFRLMLAGHMLIFGLALSLAGGPTAAMFSEMFRTQVRYSGASVGYQLAGVFGAALSPIVATTLFELTQSGYVIAGYVAAMAVISFIAVVLIPESRHTDLIANRDGNKLPGSHERISTVR</sequence>
<feature type="transmembrane region" description="Helical" evidence="12">
    <location>
        <begin position="258"/>
        <end position="280"/>
    </location>
</feature>
<feature type="transmembrane region" description="Helical" evidence="12">
    <location>
        <begin position="292"/>
        <end position="312"/>
    </location>
</feature>
<feature type="transmembrane region" description="Helical" evidence="12">
    <location>
        <begin position="177"/>
        <end position="196"/>
    </location>
</feature>
<dbReference type="InterPro" id="IPR005829">
    <property type="entry name" value="Sugar_transporter_CS"/>
</dbReference>
<name>A0A660CAB9_9PSEU</name>
<feature type="domain" description="Major facilitator superfamily (MFS) profile" evidence="13">
    <location>
        <begin position="32"/>
        <end position="442"/>
    </location>
</feature>
<dbReference type="InterPro" id="IPR011701">
    <property type="entry name" value="MFS"/>
</dbReference>
<reference evidence="14 15" key="1">
    <citation type="submission" date="2019-07" db="EMBL/GenBank/DDBJ databases">
        <title>R&amp;d 2014.</title>
        <authorList>
            <person name="Klenk H.-P."/>
        </authorList>
    </citation>
    <scope>NUCLEOTIDE SEQUENCE [LARGE SCALE GENOMIC DNA]</scope>
    <source>
        <strain evidence="14 15">DSM 43194</strain>
    </source>
</reference>
<dbReference type="PANTHER" id="PTHR43045:SF1">
    <property type="entry name" value="SHIKIMATE TRANSPORTER"/>
    <property type="match status" value="1"/>
</dbReference>
<feature type="transmembrane region" description="Helical" evidence="12">
    <location>
        <begin position="69"/>
        <end position="93"/>
    </location>
</feature>
<dbReference type="CDD" id="cd17369">
    <property type="entry name" value="MFS_ShiA_like"/>
    <property type="match status" value="1"/>
</dbReference>
<evidence type="ECO:0000256" key="12">
    <source>
        <dbReference type="SAM" id="Phobius"/>
    </source>
</evidence>
<evidence type="ECO:0000259" key="13">
    <source>
        <dbReference type="PROSITE" id="PS50850"/>
    </source>
</evidence>
<evidence type="ECO:0000256" key="5">
    <source>
        <dbReference type="ARBA" id="ARBA00022692"/>
    </source>
</evidence>
<keyword evidence="5 12" id="KW-0812">Transmembrane</keyword>
<dbReference type="InterPro" id="IPR005828">
    <property type="entry name" value="MFS_sugar_transport-like"/>
</dbReference>
<proteinExistence type="inferred from homology"/>
<keyword evidence="7 12" id="KW-1133">Transmembrane helix</keyword>
<dbReference type="Pfam" id="PF07690">
    <property type="entry name" value="MFS_1"/>
    <property type="match status" value="1"/>
</dbReference>
<comment type="similarity">
    <text evidence="2">Belongs to the major facilitator superfamily. Metabolite:H+ Symporter (MHS) family (TC 2.A.1.6) family.</text>
</comment>
<accession>A0A660CAB9</accession>
<dbReference type="InterPro" id="IPR020846">
    <property type="entry name" value="MFS_dom"/>
</dbReference>
<keyword evidence="15" id="KW-1185">Reference proteome</keyword>
<evidence type="ECO:0000313" key="14">
    <source>
        <dbReference type="EMBL" id="TWH18683.1"/>
    </source>
</evidence>
<gene>
    <name evidence="14" type="ORF">JD82_00504</name>
</gene>
<dbReference type="Pfam" id="PF00083">
    <property type="entry name" value="Sugar_tr"/>
    <property type="match status" value="1"/>
</dbReference>